<reference evidence="7" key="1">
    <citation type="submission" date="2016-11" db="UniProtKB">
        <authorList>
            <consortium name="WormBaseParasite"/>
        </authorList>
    </citation>
    <scope>IDENTIFICATION</scope>
</reference>
<feature type="region of interest" description="Disordered" evidence="3">
    <location>
        <begin position="106"/>
        <end position="333"/>
    </location>
</feature>
<sequence length="638" mass="67014">NSKAHCCCKGHLVADQPRTAWTTDRGLDHNDGTSATSGSNMSTTAFEDNGTNMHGRFTIHVKVDRFRPNRRASGLHGHIHSCTHSWELPDLNGDFRNVKAVRLNPDGLSRSLRPPAPAGAAPWGASTRGASTRASASTSGHGESRGASSGASTRAASTGRASHQGASHQLRAKPQGASHQPGAQHQGRQPHQGASTRAQQPTGRTRGASTRGASSQRSTSNQGRAKQTRGASTRAGTAPAPGAPAPAGRQHSGAGASNAGGRQQTRGASTGRASQHAGAGQGRQHQRRQHRGASTRSAAQHHQGRQHQGAAPAPARGGARRQTRACQQPGPAGGKLCLPTYDPVSSCRQTYCASRTPCKNNGTCANLDSGSLANASVCGDTKLSALRLTGYSVSQQRYLHSGTAPEVAAAPPGFNGTFCEYRTSTSARPRASLPTCQRLSQPVFGTYSCHSLGLVCRNLHGSFTCLCTMGWSGVNCTSRYRRKPETVSCHNNRLLVGLLVPALLLAIAAVVVFFAYRLIRSRRHQAAEGRSVDHLTQSTRTGHSSAISIDNASYAYSVAGLHSGSGADCPYEDAEAQYAKVQSLPRNGSEDTYNNVVCPRVAPPVFRAPPLPPKRLVEHRAAATSNDADNERQAAGAV</sequence>
<keyword evidence="1 2" id="KW-1015">Disulfide bond</keyword>
<evidence type="ECO:0000256" key="3">
    <source>
        <dbReference type="SAM" id="MobiDB-lite"/>
    </source>
</evidence>
<comment type="caution">
    <text evidence="2">Lacks conserved residue(s) required for the propagation of feature annotation.</text>
</comment>
<feature type="compositionally biased region" description="Low complexity" evidence="3">
    <location>
        <begin position="118"/>
        <end position="163"/>
    </location>
</feature>
<feature type="region of interest" description="Disordered" evidence="3">
    <location>
        <begin position="617"/>
        <end position="638"/>
    </location>
</feature>
<dbReference type="Gene3D" id="2.10.25.10">
    <property type="entry name" value="Laminin"/>
    <property type="match status" value="1"/>
</dbReference>
<dbReference type="PROSITE" id="PS50026">
    <property type="entry name" value="EGF_3"/>
    <property type="match status" value="1"/>
</dbReference>
<dbReference type="AlphaFoldDB" id="A0A1I8FQD0"/>
<feature type="compositionally biased region" description="Basic residues" evidence="3">
    <location>
        <begin position="284"/>
        <end position="293"/>
    </location>
</feature>
<dbReference type="PROSITE" id="PS01186">
    <property type="entry name" value="EGF_2"/>
    <property type="match status" value="1"/>
</dbReference>
<evidence type="ECO:0000256" key="4">
    <source>
        <dbReference type="SAM" id="Phobius"/>
    </source>
</evidence>
<evidence type="ECO:0000256" key="2">
    <source>
        <dbReference type="PROSITE-ProRule" id="PRU00076"/>
    </source>
</evidence>
<dbReference type="WBParaSite" id="maker-unitig_42479-snap-gene-0.2-mRNA-1">
    <property type="protein sequence ID" value="maker-unitig_42479-snap-gene-0.2-mRNA-1"/>
    <property type="gene ID" value="maker-unitig_42479-snap-gene-0.2"/>
</dbReference>
<feature type="region of interest" description="Disordered" evidence="3">
    <location>
        <begin position="22"/>
        <end position="49"/>
    </location>
</feature>
<dbReference type="InterPro" id="IPR000152">
    <property type="entry name" value="EGF-type_Asp/Asn_hydroxyl_site"/>
</dbReference>
<evidence type="ECO:0000313" key="6">
    <source>
        <dbReference type="Proteomes" id="UP000095280"/>
    </source>
</evidence>
<keyword evidence="4" id="KW-0812">Transmembrane</keyword>
<evidence type="ECO:0000256" key="1">
    <source>
        <dbReference type="ARBA" id="ARBA00023157"/>
    </source>
</evidence>
<feature type="compositionally biased region" description="Low complexity" evidence="3">
    <location>
        <begin position="294"/>
        <end position="317"/>
    </location>
</feature>
<dbReference type="InterPro" id="IPR000742">
    <property type="entry name" value="EGF"/>
</dbReference>
<dbReference type="CDD" id="cd00054">
    <property type="entry name" value="EGF_CA"/>
    <property type="match status" value="1"/>
</dbReference>
<feature type="compositionally biased region" description="Polar residues" evidence="3">
    <location>
        <begin position="177"/>
        <end position="225"/>
    </location>
</feature>
<keyword evidence="6" id="KW-1185">Reference proteome</keyword>
<name>A0A1I8FQD0_9PLAT</name>
<keyword evidence="4" id="KW-1133">Transmembrane helix</keyword>
<evidence type="ECO:0000313" key="7">
    <source>
        <dbReference type="WBParaSite" id="maker-unitig_42479-snap-gene-0.2-mRNA-1"/>
    </source>
</evidence>
<keyword evidence="4" id="KW-0472">Membrane</keyword>
<feature type="compositionally biased region" description="Low complexity" evidence="3">
    <location>
        <begin position="228"/>
        <end position="249"/>
    </location>
</feature>
<dbReference type="Proteomes" id="UP000095280">
    <property type="component" value="Unplaced"/>
</dbReference>
<feature type="domain" description="EGF-like" evidence="5">
    <location>
        <begin position="432"/>
        <end position="477"/>
    </location>
</feature>
<feature type="compositionally biased region" description="Polar residues" evidence="3">
    <location>
        <begin position="32"/>
        <end position="49"/>
    </location>
</feature>
<dbReference type="PROSITE" id="PS00022">
    <property type="entry name" value="EGF_1"/>
    <property type="match status" value="1"/>
</dbReference>
<keyword evidence="2" id="KW-0245">EGF-like domain</keyword>
<evidence type="ECO:0000259" key="5">
    <source>
        <dbReference type="PROSITE" id="PS50026"/>
    </source>
</evidence>
<feature type="transmembrane region" description="Helical" evidence="4">
    <location>
        <begin position="494"/>
        <end position="516"/>
    </location>
</feature>
<proteinExistence type="predicted"/>
<protein>
    <submittedName>
        <fullName evidence="7">EGF-like domain-containing protein</fullName>
    </submittedName>
</protein>
<accession>A0A1I8FQD0</accession>
<feature type="disulfide bond" evidence="2">
    <location>
        <begin position="467"/>
        <end position="476"/>
    </location>
</feature>
<organism evidence="6 7">
    <name type="scientific">Macrostomum lignano</name>
    <dbReference type="NCBI Taxonomy" id="282301"/>
    <lineage>
        <taxon>Eukaryota</taxon>
        <taxon>Metazoa</taxon>
        <taxon>Spiralia</taxon>
        <taxon>Lophotrochozoa</taxon>
        <taxon>Platyhelminthes</taxon>
        <taxon>Rhabditophora</taxon>
        <taxon>Macrostomorpha</taxon>
        <taxon>Macrostomida</taxon>
        <taxon>Macrostomidae</taxon>
        <taxon>Macrostomum</taxon>
    </lineage>
</organism>
<dbReference type="PROSITE" id="PS00010">
    <property type="entry name" value="ASX_HYDROXYL"/>
    <property type="match status" value="1"/>
</dbReference>